<dbReference type="PANTHER" id="PTHR30221:SF1">
    <property type="entry name" value="SMALL-CONDUCTANCE MECHANOSENSITIVE CHANNEL"/>
    <property type="match status" value="1"/>
</dbReference>
<dbReference type="Pfam" id="PF05552">
    <property type="entry name" value="MS_channel_1st_1"/>
    <property type="match status" value="3"/>
</dbReference>
<keyword evidence="1" id="KW-0812">Transmembrane</keyword>
<feature type="transmembrane region" description="Helical" evidence="1">
    <location>
        <begin position="236"/>
        <end position="257"/>
    </location>
</feature>
<feature type="transmembrane region" description="Helical" evidence="1">
    <location>
        <begin position="49"/>
        <end position="70"/>
    </location>
</feature>
<accession>A0ABW7CCQ4</accession>
<organism evidence="2 3">
    <name type="scientific">Limnothrix redekei LRLZ20PSL1</name>
    <dbReference type="NCBI Taxonomy" id="3112953"/>
    <lineage>
        <taxon>Bacteria</taxon>
        <taxon>Bacillati</taxon>
        <taxon>Cyanobacteriota</taxon>
        <taxon>Cyanophyceae</taxon>
        <taxon>Pseudanabaenales</taxon>
        <taxon>Pseudanabaenaceae</taxon>
        <taxon>Limnothrix</taxon>
    </lineage>
</organism>
<evidence type="ECO:0000256" key="1">
    <source>
        <dbReference type="SAM" id="Phobius"/>
    </source>
</evidence>
<dbReference type="Proteomes" id="UP001604335">
    <property type="component" value="Unassembled WGS sequence"/>
</dbReference>
<evidence type="ECO:0000313" key="2">
    <source>
        <dbReference type="EMBL" id="MFG3817681.1"/>
    </source>
</evidence>
<dbReference type="NCBIfam" id="NF033912">
    <property type="entry name" value="msc"/>
    <property type="match status" value="1"/>
</dbReference>
<dbReference type="EMBL" id="JAZAQF010000050">
    <property type="protein sequence ID" value="MFG3817681.1"/>
    <property type="molecule type" value="Genomic_DNA"/>
</dbReference>
<feature type="transmembrane region" description="Helical" evidence="1">
    <location>
        <begin position="457"/>
        <end position="477"/>
    </location>
</feature>
<feature type="transmembrane region" description="Helical" evidence="1">
    <location>
        <begin position="483"/>
        <end position="503"/>
    </location>
</feature>
<proteinExistence type="predicted"/>
<sequence length="521" mass="54784">MTIAIWQIVSMPPALALPGTAALYSAQVPSIPGTSPDVAPFLNGLVRGLVALLVGWLLAILVASVVRHLLSRLDVGRRLSGWLSGQSANDATLVPIENWAGAIAFWTIMLFAILVFLDAVGLQAASTPLQRFLGEILGYAPRIFSALVLTALAWLVATVVKLLLTRGLQRFSLDDRLASQMGGSSPILLNETLGNILYWLILLLFLPFVLDALALQGPLEPIQGAVAQVLEALPRIFKAVLVGAIGWFVARLVRVVLTNFLGSAGVDRLGYRIGLSGLAGTQSLSWIAGTIAYTVILIVTAISVLQELQIQAISEPAVAMLNEILLAIPYILRAVIILAIAYAIGRFVANLVSNFLSGVGFNNMPLALGLPMTVGAKSPSDIAGIITLVGIMLFAAIAAIDSLKVPELTALVAGLTTILGQVLVGALIFAVGLYLANLAYRVIAMPGSRQATLLAQVARLAIIVLVGAMALQQMGIAPDIVNLAFGLILGAVAVASAIAFGLGGRDVASEQLREWINNLKR</sequence>
<keyword evidence="1" id="KW-1133">Transmembrane helix</keyword>
<comment type="caution">
    <text evidence="2">The sequence shown here is derived from an EMBL/GenBank/DDBJ whole genome shotgun (WGS) entry which is preliminary data.</text>
</comment>
<feature type="transmembrane region" description="Helical" evidence="1">
    <location>
        <begin position="284"/>
        <end position="305"/>
    </location>
</feature>
<feature type="transmembrane region" description="Helical" evidence="1">
    <location>
        <begin position="412"/>
        <end position="436"/>
    </location>
</feature>
<dbReference type="InterPro" id="IPR045275">
    <property type="entry name" value="MscS_archaea/bacteria_type"/>
</dbReference>
<protein>
    <submittedName>
        <fullName evidence="2">Mechanosensitive ion channel</fullName>
    </submittedName>
</protein>
<evidence type="ECO:0000313" key="3">
    <source>
        <dbReference type="Proteomes" id="UP001604335"/>
    </source>
</evidence>
<keyword evidence="1" id="KW-0472">Membrane</keyword>
<dbReference type="PANTHER" id="PTHR30221">
    <property type="entry name" value="SMALL-CONDUCTANCE MECHANOSENSITIVE CHANNEL"/>
    <property type="match status" value="1"/>
</dbReference>
<feature type="transmembrane region" description="Helical" evidence="1">
    <location>
        <begin position="99"/>
        <end position="122"/>
    </location>
</feature>
<feature type="transmembrane region" description="Helical" evidence="1">
    <location>
        <begin position="196"/>
        <end position="215"/>
    </location>
</feature>
<keyword evidence="3" id="KW-1185">Reference proteome</keyword>
<feature type="transmembrane region" description="Helical" evidence="1">
    <location>
        <begin position="325"/>
        <end position="345"/>
    </location>
</feature>
<feature type="transmembrane region" description="Helical" evidence="1">
    <location>
        <begin position="143"/>
        <end position="164"/>
    </location>
</feature>
<dbReference type="RefSeq" id="WP_393012175.1">
    <property type="nucleotide sequence ID" value="NZ_JAZAQF010000050.1"/>
</dbReference>
<dbReference type="InterPro" id="IPR008910">
    <property type="entry name" value="MSC_TM_helix"/>
</dbReference>
<reference evidence="3" key="1">
    <citation type="journal article" date="2024" name="Algal Res.">
        <title>Biochemical, toxicological and genomic investigation of a high-biomass producing Limnothrix strain isolated from Italian shallow drinking water reservoir.</title>
        <authorList>
            <person name="Simonazzi M."/>
            <person name="Shishido T.K."/>
            <person name="Delbaje E."/>
            <person name="Wahlsten M."/>
            <person name="Fewer D.P."/>
            <person name="Sivonen K."/>
            <person name="Pezzolesi L."/>
            <person name="Pistocchi R."/>
        </authorList>
    </citation>
    <scope>NUCLEOTIDE SEQUENCE [LARGE SCALE GENOMIC DNA]</scope>
    <source>
        <strain evidence="3">LRLZ20PSL1</strain>
    </source>
</reference>
<name>A0ABW7CCQ4_9CYAN</name>
<feature type="transmembrane region" description="Helical" evidence="1">
    <location>
        <begin position="382"/>
        <end position="400"/>
    </location>
</feature>
<gene>
    <name evidence="2" type="ORF">VPK24_08525</name>
</gene>